<sequence>MGKAGTGDAADGFCPPDAGERAVRGLKCDEALPAASRPHMIAARLADLCGTGALTALSGPVRFVAG</sequence>
<gene>
    <name evidence="1" type="ORF">HGB48_16000</name>
</gene>
<comment type="caution">
    <text evidence="1">The sequence shown here is derived from an EMBL/GenBank/DDBJ whole genome shotgun (WGS) entry which is preliminary data.</text>
</comment>
<protein>
    <submittedName>
        <fullName evidence="1">Uncharacterized protein</fullName>
    </submittedName>
</protein>
<reference evidence="1 2" key="1">
    <citation type="submission" date="2020-04" db="EMBL/GenBank/DDBJ databases">
        <title>MicrobeNet Type strains.</title>
        <authorList>
            <person name="Nicholson A.C."/>
        </authorList>
    </citation>
    <scope>NUCLEOTIDE SEQUENCE [LARGE SCALE GENOMIC DNA]</scope>
    <source>
        <strain evidence="1 2">ATCC BAA-277</strain>
    </source>
</reference>
<dbReference type="RefSeq" id="WP_067637264.1">
    <property type="nucleotide sequence ID" value="NZ_JAAXPI010000019.1"/>
</dbReference>
<organism evidence="1 2">
    <name type="scientific">Actinomadura latina</name>
    <dbReference type="NCBI Taxonomy" id="163603"/>
    <lineage>
        <taxon>Bacteria</taxon>
        <taxon>Bacillati</taxon>
        <taxon>Actinomycetota</taxon>
        <taxon>Actinomycetes</taxon>
        <taxon>Streptosporangiales</taxon>
        <taxon>Thermomonosporaceae</taxon>
        <taxon>Actinomadura</taxon>
    </lineage>
</organism>
<evidence type="ECO:0000313" key="2">
    <source>
        <dbReference type="Proteomes" id="UP000579250"/>
    </source>
</evidence>
<proteinExistence type="predicted"/>
<keyword evidence="2" id="KW-1185">Reference proteome</keyword>
<dbReference type="EMBL" id="JAAXPI010000019">
    <property type="protein sequence ID" value="NKZ05238.1"/>
    <property type="molecule type" value="Genomic_DNA"/>
</dbReference>
<name>A0A846Z3F5_9ACTN</name>
<dbReference type="Proteomes" id="UP000579250">
    <property type="component" value="Unassembled WGS sequence"/>
</dbReference>
<accession>A0A846Z3F5</accession>
<evidence type="ECO:0000313" key="1">
    <source>
        <dbReference type="EMBL" id="NKZ05238.1"/>
    </source>
</evidence>
<dbReference type="AlphaFoldDB" id="A0A846Z3F5"/>